<dbReference type="Gene3D" id="3.40.1090.10">
    <property type="entry name" value="Cytosolic phospholipase A2 catalytic domain"/>
    <property type="match status" value="2"/>
</dbReference>
<dbReference type="PROSITE" id="PS51635">
    <property type="entry name" value="PNPLA"/>
    <property type="match status" value="1"/>
</dbReference>
<evidence type="ECO:0000256" key="4">
    <source>
        <dbReference type="PROSITE-ProRule" id="PRU01161"/>
    </source>
</evidence>
<dbReference type="PANTHER" id="PTHR14226">
    <property type="entry name" value="NEUROPATHY TARGET ESTERASE/SWISS CHEESE D.MELANOGASTER"/>
    <property type="match status" value="1"/>
</dbReference>
<sequence length="295" mass="31048">MHAVRDLLIARRSGVRDDLRLALAVEGGASRGAYSGGMVAALAELGFGHCFDAVYGASAGALNGAWLLAGQAPTGVLGWSDPLVMRRVTNPWRALTGGPVVDTEHLVERIYPAIPMDFAAVLANPTTFHPLATDAETGAAVDLAPTITDAVSLRAALRASTALPMLAGRPVRIGGRAYIDAGIAESVPFRTAVAQGATHVLVLRTRADAPVPLPSRAETSLVTRYLRRSAPGAVAAWTARHERVTADEAHLAEHTSILQIRPPVDAPEVSRLTRDPFVLRRAVRLGRHAVTAALG</sequence>
<feature type="active site" description="Nucleophile" evidence="4">
    <location>
        <position position="58"/>
    </location>
</feature>
<dbReference type="InterPro" id="IPR016035">
    <property type="entry name" value="Acyl_Trfase/lysoPLipase"/>
</dbReference>
<evidence type="ECO:0000259" key="5">
    <source>
        <dbReference type="PROSITE" id="PS51635"/>
    </source>
</evidence>
<organism evidence="6 7">
    <name type="scientific">Actinokineospora guangxiensis</name>
    <dbReference type="NCBI Taxonomy" id="1490288"/>
    <lineage>
        <taxon>Bacteria</taxon>
        <taxon>Bacillati</taxon>
        <taxon>Actinomycetota</taxon>
        <taxon>Actinomycetes</taxon>
        <taxon>Pseudonocardiales</taxon>
        <taxon>Pseudonocardiaceae</taxon>
        <taxon>Actinokineospora</taxon>
    </lineage>
</organism>
<protein>
    <submittedName>
        <fullName evidence="6">Patatin family protein</fullName>
    </submittedName>
</protein>
<evidence type="ECO:0000256" key="1">
    <source>
        <dbReference type="ARBA" id="ARBA00022801"/>
    </source>
</evidence>
<comment type="caution">
    <text evidence="4">Lacks conserved residue(s) required for the propagation of feature annotation.</text>
</comment>
<feature type="short sequence motif" description="GXSXG" evidence="4">
    <location>
        <begin position="56"/>
        <end position="60"/>
    </location>
</feature>
<gene>
    <name evidence="6" type="ORF">ACFPM7_03605</name>
</gene>
<keyword evidence="7" id="KW-1185">Reference proteome</keyword>
<accession>A0ABW0EJ16</accession>
<evidence type="ECO:0000256" key="2">
    <source>
        <dbReference type="ARBA" id="ARBA00022963"/>
    </source>
</evidence>
<dbReference type="PANTHER" id="PTHR14226:SF64">
    <property type="entry name" value="PNPLA DOMAIN-CONTAINING PROTEIN"/>
    <property type="match status" value="1"/>
</dbReference>
<comment type="caution">
    <text evidence="6">The sequence shown here is derived from an EMBL/GenBank/DDBJ whole genome shotgun (WGS) entry which is preliminary data.</text>
</comment>
<dbReference type="CDD" id="cd07208">
    <property type="entry name" value="Pat_hypo_Ecoli_yjju_like"/>
    <property type="match status" value="1"/>
</dbReference>
<dbReference type="InterPro" id="IPR002641">
    <property type="entry name" value="PNPLA_dom"/>
</dbReference>
<evidence type="ECO:0000313" key="7">
    <source>
        <dbReference type="Proteomes" id="UP001596157"/>
    </source>
</evidence>
<dbReference type="Pfam" id="PF01734">
    <property type="entry name" value="Patatin"/>
    <property type="match status" value="1"/>
</dbReference>
<reference evidence="7" key="1">
    <citation type="journal article" date="2019" name="Int. J. Syst. Evol. Microbiol.">
        <title>The Global Catalogue of Microorganisms (GCM) 10K type strain sequencing project: providing services to taxonomists for standard genome sequencing and annotation.</title>
        <authorList>
            <consortium name="The Broad Institute Genomics Platform"/>
            <consortium name="The Broad Institute Genome Sequencing Center for Infectious Disease"/>
            <person name="Wu L."/>
            <person name="Ma J."/>
        </authorList>
    </citation>
    <scope>NUCLEOTIDE SEQUENCE [LARGE SCALE GENOMIC DNA]</scope>
    <source>
        <strain evidence="7">CCUG 59778</strain>
    </source>
</reference>
<dbReference type="RefSeq" id="WP_378243677.1">
    <property type="nucleotide sequence ID" value="NZ_JBHSKF010000001.1"/>
</dbReference>
<keyword evidence="2 4" id="KW-0442">Lipid degradation</keyword>
<dbReference type="InterPro" id="IPR037483">
    <property type="entry name" value="YjjU-like"/>
</dbReference>
<dbReference type="EMBL" id="JBHSKF010000001">
    <property type="protein sequence ID" value="MFC5286125.1"/>
    <property type="molecule type" value="Genomic_DNA"/>
</dbReference>
<evidence type="ECO:0000313" key="6">
    <source>
        <dbReference type="EMBL" id="MFC5286125.1"/>
    </source>
</evidence>
<keyword evidence="3 4" id="KW-0443">Lipid metabolism</keyword>
<dbReference type="InterPro" id="IPR050301">
    <property type="entry name" value="NTE"/>
</dbReference>
<proteinExistence type="predicted"/>
<feature type="domain" description="PNPLA" evidence="5">
    <location>
        <begin position="23"/>
        <end position="193"/>
    </location>
</feature>
<feature type="active site" description="Proton acceptor" evidence="4">
    <location>
        <position position="180"/>
    </location>
</feature>
<keyword evidence="1 4" id="KW-0378">Hydrolase</keyword>
<evidence type="ECO:0000256" key="3">
    <source>
        <dbReference type="ARBA" id="ARBA00023098"/>
    </source>
</evidence>
<name>A0ABW0EJ16_9PSEU</name>
<dbReference type="Proteomes" id="UP001596157">
    <property type="component" value="Unassembled WGS sequence"/>
</dbReference>
<dbReference type="SUPFAM" id="SSF52151">
    <property type="entry name" value="FabD/lysophospholipase-like"/>
    <property type="match status" value="1"/>
</dbReference>